<dbReference type="SMART" id="SM00283">
    <property type="entry name" value="MA"/>
    <property type="match status" value="1"/>
</dbReference>
<evidence type="ECO:0000313" key="8">
    <source>
        <dbReference type="EMBL" id="AVP57360.1"/>
    </source>
</evidence>
<evidence type="ECO:0000313" key="9">
    <source>
        <dbReference type="Proteomes" id="UP000241829"/>
    </source>
</evidence>
<dbReference type="FunFam" id="1.10.287.950:FF:000001">
    <property type="entry name" value="Methyl-accepting chemotaxis sensory transducer"/>
    <property type="match status" value="1"/>
</dbReference>
<keyword evidence="6" id="KW-1133">Transmembrane helix</keyword>
<keyword evidence="2" id="KW-0488">Methylation</keyword>
<evidence type="ECO:0000256" key="3">
    <source>
        <dbReference type="ARBA" id="ARBA00029447"/>
    </source>
</evidence>
<feature type="coiled-coil region" evidence="5">
    <location>
        <begin position="494"/>
        <end position="521"/>
    </location>
</feature>
<dbReference type="GO" id="GO:0004888">
    <property type="term" value="F:transmembrane signaling receptor activity"/>
    <property type="evidence" value="ECO:0007669"/>
    <property type="project" value="InterPro"/>
</dbReference>
<dbReference type="GO" id="GO:0005886">
    <property type="term" value="C:plasma membrane"/>
    <property type="evidence" value="ECO:0007669"/>
    <property type="project" value="TreeGrafter"/>
</dbReference>
<keyword evidence="6" id="KW-0812">Transmembrane</keyword>
<dbReference type="RefSeq" id="WP_106845916.1">
    <property type="nucleotide sequence ID" value="NZ_CP027792.1"/>
</dbReference>
<dbReference type="SUPFAM" id="SSF58104">
    <property type="entry name" value="Methyl-accepting chemotaxis protein (MCP) signaling domain"/>
    <property type="match status" value="1"/>
</dbReference>
<dbReference type="CDD" id="cd11386">
    <property type="entry name" value="MCP_signal"/>
    <property type="match status" value="1"/>
</dbReference>
<dbReference type="Pfam" id="PF12729">
    <property type="entry name" value="4HB_MCP_1"/>
    <property type="match status" value="1"/>
</dbReference>
<keyword evidence="5" id="KW-0175">Coiled coil</keyword>
<evidence type="ECO:0000259" key="7">
    <source>
        <dbReference type="PROSITE" id="PS50111"/>
    </source>
</evidence>
<keyword evidence="6" id="KW-0472">Membrane</keyword>
<feature type="transmembrane region" description="Helical" evidence="6">
    <location>
        <begin position="12"/>
        <end position="33"/>
    </location>
</feature>
<gene>
    <name evidence="8" type="ORF">C7H73_06505</name>
</gene>
<accession>A0A2P1NK19</accession>
<evidence type="ECO:0000256" key="2">
    <source>
        <dbReference type="ARBA" id="ARBA00022481"/>
    </source>
</evidence>
<keyword evidence="9" id="KW-1185">Reference proteome</keyword>
<dbReference type="GO" id="GO:0006935">
    <property type="term" value="P:chemotaxis"/>
    <property type="evidence" value="ECO:0007669"/>
    <property type="project" value="InterPro"/>
</dbReference>
<comment type="similarity">
    <text evidence="3">Belongs to the methyl-accepting chemotaxis (MCP) protein family.</text>
</comment>
<feature type="domain" description="Methyl-accepting transducer" evidence="7">
    <location>
        <begin position="276"/>
        <end position="505"/>
    </location>
</feature>
<dbReference type="KEGG" id="melm:C7H73_06505"/>
<evidence type="ECO:0000256" key="6">
    <source>
        <dbReference type="SAM" id="Phobius"/>
    </source>
</evidence>
<dbReference type="InterPro" id="IPR024478">
    <property type="entry name" value="HlyB_4HB_MCP"/>
</dbReference>
<dbReference type="OrthoDB" id="9763018at2"/>
<dbReference type="Proteomes" id="UP000241829">
    <property type="component" value="Chromosome"/>
</dbReference>
<dbReference type="AlphaFoldDB" id="A0A2P1NK19"/>
<dbReference type="GO" id="GO:0007165">
    <property type="term" value="P:signal transduction"/>
    <property type="evidence" value="ECO:0007669"/>
    <property type="project" value="UniProtKB-KW"/>
</dbReference>
<dbReference type="PRINTS" id="PR00260">
    <property type="entry name" value="CHEMTRNSDUCR"/>
</dbReference>
<name>A0A2P1NK19_9BURK</name>
<dbReference type="PROSITE" id="PS50111">
    <property type="entry name" value="CHEMOTAXIS_TRANSDUC_2"/>
    <property type="match status" value="1"/>
</dbReference>
<dbReference type="PANTHER" id="PTHR43531:SF14">
    <property type="entry name" value="METHYL-ACCEPTING CHEMOTAXIS PROTEIN I-RELATED"/>
    <property type="match status" value="1"/>
</dbReference>
<evidence type="ECO:0000256" key="5">
    <source>
        <dbReference type="SAM" id="Coils"/>
    </source>
</evidence>
<dbReference type="PANTHER" id="PTHR43531">
    <property type="entry name" value="PROTEIN ICFG"/>
    <property type="match status" value="1"/>
</dbReference>
<proteinExistence type="inferred from homology"/>
<evidence type="ECO:0000256" key="4">
    <source>
        <dbReference type="PROSITE-ProRule" id="PRU00284"/>
    </source>
</evidence>
<keyword evidence="4" id="KW-0807">Transducer</keyword>
<comment type="subcellular location">
    <subcellularLocation>
        <location evidence="1">Membrane</location>
    </subcellularLocation>
</comment>
<organism evidence="8 9">
    <name type="scientific">Pulveribacter suum</name>
    <dbReference type="NCBI Taxonomy" id="2116657"/>
    <lineage>
        <taxon>Bacteria</taxon>
        <taxon>Pseudomonadati</taxon>
        <taxon>Pseudomonadota</taxon>
        <taxon>Betaproteobacteria</taxon>
        <taxon>Burkholderiales</taxon>
        <taxon>Comamonadaceae</taxon>
        <taxon>Pulveribacter</taxon>
    </lineage>
</organism>
<reference evidence="9" key="1">
    <citation type="submission" date="2018-03" db="EMBL/GenBank/DDBJ databases">
        <title>Genome sequencing of Melaminivora sp. strain SC2-7.</title>
        <authorList>
            <person name="Kim S.-J."/>
            <person name="Heo J."/>
            <person name="Ahn J.-H."/>
            <person name="Kwon S.-W."/>
        </authorList>
    </citation>
    <scope>NUCLEOTIDE SEQUENCE [LARGE SCALE GENOMIC DNA]</scope>
    <source>
        <strain evidence="9">SC2-7</strain>
    </source>
</reference>
<protein>
    <submittedName>
        <fullName evidence="8">Methyl-accepting chemotaxis protein</fullName>
    </submittedName>
</protein>
<dbReference type="InterPro" id="IPR004089">
    <property type="entry name" value="MCPsignal_dom"/>
</dbReference>
<dbReference type="Gene3D" id="1.10.287.950">
    <property type="entry name" value="Methyl-accepting chemotaxis protein"/>
    <property type="match status" value="1"/>
</dbReference>
<dbReference type="InterPro" id="IPR051310">
    <property type="entry name" value="MCP_chemotaxis"/>
</dbReference>
<sequence length="563" mass="58473">MHFFLRLPVAARLYTAFGLILALLFVVTGVAVVKVERIDRALRANNDIHVQVQRYAINFRGSAHDRSIAVRDVVLAGTAAEREREIATVATLAAFYANSAAPLEKLITRPGADPALGQMYAAIRAIEARAVASTNAVIAQVRAGDAAATATLWGQAKPQYEQWLAAINKLIDFKEARIQQVNQQAAQEAGSFLKVMFGALAVALVLSALLAWRVSRGIVRQLGAEPLELAAVAREVAAGNLHPLARAGRAAPDSVLASLGAMQASLSQVVRQVRQAADAVASDAQDIACGNSGLLARTESQAADLQQATASMEEMTASLRHNAESAQQAARRAASASGAAHSGGAVVAQVARTMDEITASSQQIADITGVIDAIAFQTNILALNAAVEAARAGEAGRGFAVVASEVRALAQRSAEAARQIKALIGSSATRIEQGAALVQQARSTMDDIVAQAQGVADLIAQISAATAEQTEGIAQVGQAVAQLDQSTQQNAALVEQSAAAAQALQQQAGALESQVRLFRLEQDEPVPARASLASSSLLAPALRPQGALRGAFLNAPEKVAACA</sequence>
<feature type="transmembrane region" description="Helical" evidence="6">
    <location>
        <begin position="192"/>
        <end position="212"/>
    </location>
</feature>
<dbReference type="InterPro" id="IPR004090">
    <property type="entry name" value="Chemotax_Me-accpt_rcpt"/>
</dbReference>
<dbReference type="EMBL" id="CP027792">
    <property type="protein sequence ID" value="AVP57360.1"/>
    <property type="molecule type" value="Genomic_DNA"/>
</dbReference>
<dbReference type="Pfam" id="PF00015">
    <property type="entry name" value="MCPsignal"/>
    <property type="match status" value="1"/>
</dbReference>
<evidence type="ECO:0000256" key="1">
    <source>
        <dbReference type="ARBA" id="ARBA00004370"/>
    </source>
</evidence>